<dbReference type="CDD" id="cd07034">
    <property type="entry name" value="TPP_PYR_PFOR_IOR-alpha_like"/>
    <property type="match status" value="1"/>
</dbReference>
<accession>A0A938YUL8</accession>
<dbReference type="AlphaFoldDB" id="A0A938YUL8"/>
<dbReference type="GO" id="GO:0019752">
    <property type="term" value="P:carboxylic acid metabolic process"/>
    <property type="evidence" value="ECO:0007669"/>
    <property type="project" value="UniProtKB-ARBA"/>
</dbReference>
<evidence type="ECO:0000256" key="2">
    <source>
        <dbReference type="ARBA" id="ARBA00023002"/>
    </source>
</evidence>
<dbReference type="FunFam" id="3.40.50.970:FF:000012">
    <property type="entry name" value="Pyruvate:ferredoxin (Flavodoxin) oxidoreductase"/>
    <property type="match status" value="1"/>
</dbReference>
<dbReference type="Proteomes" id="UP000809243">
    <property type="component" value="Unassembled WGS sequence"/>
</dbReference>
<dbReference type="EMBL" id="JAFGDB010000049">
    <property type="protein sequence ID" value="MBN2067439.1"/>
    <property type="molecule type" value="Genomic_DNA"/>
</dbReference>
<dbReference type="PANTHER" id="PTHR32154">
    <property type="entry name" value="PYRUVATE-FLAVODOXIN OXIDOREDUCTASE-RELATED"/>
    <property type="match status" value="1"/>
</dbReference>
<evidence type="ECO:0000256" key="1">
    <source>
        <dbReference type="ARBA" id="ARBA00011595"/>
    </source>
</evidence>
<dbReference type="Pfam" id="PF17147">
    <property type="entry name" value="PFOR_II"/>
    <property type="match status" value="1"/>
</dbReference>
<evidence type="ECO:0000313" key="6">
    <source>
        <dbReference type="Proteomes" id="UP000809243"/>
    </source>
</evidence>
<keyword evidence="5" id="KW-0670">Pyruvate</keyword>
<dbReference type="InterPro" id="IPR029061">
    <property type="entry name" value="THDP-binding"/>
</dbReference>
<evidence type="ECO:0000259" key="3">
    <source>
        <dbReference type="Pfam" id="PF01855"/>
    </source>
</evidence>
<dbReference type="InterPro" id="IPR009014">
    <property type="entry name" value="Transketo_C/PFOR_II"/>
</dbReference>
<dbReference type="GO" id="GO:0044272">
    <property type="term" value="P:sulfur compound biosynthetic process"/>
    <property type="evidence" value="ECO:0007669"/>
    <property type="project" value="UniProtKB-ARBA"/>
</dbReference>
<dbReference type="InterPro" id="IPR002880">
    <property type="entry name" value="Pyrv_Fd/Flavodoxin_OxRdtase_N"/>
</dbReference>
<evidence type="ECO:0000259" key="4">
    <source>
        <dbReference type="Pfam" id="PF17147"/>
    </source>
</evidence>
<dbReference type="InterPro" id="IPR050722">
    <property type="entry name" value="Pyruvate:ferred/Flavod_OxRd"/>
</dbReference>
<name>A0A938YUL8_9ARCH</name>
<proteinExistence type="predicted"/>
<dbReference type="Gene3D" id="3.40.50.920">
    <property type="match status" value="1"/>
</dbReference>
<dbReference type="InterPro" id="IPR033412">
    <property type="entry name" value="PFOR_II"/>
</dbReference>
<evidence type="ECO:0000313" key="5">
    <source>
        <dbReference type="EMBL" id="MBN2067439.1"/>
    </source>
</evidence>
<dbReference type="SUPFAM" id="SSF52518">
    <property type="entry name" value="Thiamin diphosphate-binding fold (THDP-binding)"/>
    <property type="match status" value="1"/>
</dbReference>
<dbReference type="SUPFAM" id="SSF52922">
    <property type="entry name" value="TK C-terminal domain-like"/>
    <property type="match status" value="1"/>
</dbReference>
<gene>
    <name evidence="5" type="primary">porA</name>
    <name evidence="5" type="ORF">JW744_03155</name>
</gene>
<keyword evidence="2" id="KW-0560">Oxidoreductase</keyword>
<reference evidence="5" key="1">
    <citation type="submission" date="2021-01" db="EMBL/GenBank/DDBJ databases">
        <title>Active Sulfur Cycling in an Early Earth Analoge.</title>
        <authorList>
            <person name="Hahn C.R."/>
            <person name="Youssef N.H."/>
            <person name="Elshahed M."/>
        </authorList>
    </citation>
    <scope>NUCLEOTIDE SEQUENCE</scope>
    <source>
        <strain evidence="5">Zod_Metabat.1151</strain>
    </source>
</reference>
<dbReference type="PANTHER" id="PTHR32154:SF0">
    <property type="entry name" value="PYRUVATE-FLAVODOXIN OXIDOREDUCTASE-RELATED"/>
    <property type="match status" value="1"/>
</dbReference>
<dbReference type="GO" id="GO:0006979">
    <property type="term" value="P:response to oxidative stress"/>
    <property type="evidence" value="ECO:0007669"/>
    <property type="project" value="TreeGrafter"/>
</dbReference>
<comment type="subunit">
    <text evidence="1">Heterotetramer of one alpha, one beta, one delta and one gamma chain.</text>
</comment>
<comment type="caution">
    <text evidence="5">The sequence shown here is derived from an EMBL/GenBank/DDBJ whole genome shotgun (WGS) entry which is preliminary data.</text>
</comment>
<feature type="domain" description="Pyruvate:ferredoxin oxidoreductase core" evidence="4">
    <location>
        <begin position="261"/>
        <end position="361"/>
    </location>
</feature>
<dbReference type="Pfam" id="PF01855">
    <property type="entry name" value="POR_N"/>
    <property type="match status" value="1"/>
</dbReference>
<organism evidence="5 6">
    <name type="scientific">Candidatus Iainarchaeum sp</name>
    <dbReference type="NCBI Taxonomy" id="3101447"/>
    <lineage>
        <taxon>Archaea</taxon>
        <taxon>Candidatus Iainarchaeota</taxon>
        <taxon>Candidatus Iainarchaeia</taxon>
        <taxon>Candidatus Iainarchaeales</taxon>
        <taxon>Candidatus Iainarchaeaceae</taxon>
        <taxon>Candidatus Iainarchaeum</taxon>
    </lineage>
</organism>
<dbReference type="FunFam" id="3.40.50.920:FF:000010">
    <property type="entry name" value="Pyruvate ferredoxin oxidoreductase, alpha subunit"/>
    <property type="match status" value="1"/>
</dbReference>
<feature type="domain" description="Pyruvate flavodoxin/ferredoxin oxidoreductase pyrimidine binding" evidence="3">
    <location>
        <begin position="14"/>
        <end position="236"/>
    </location>
</feature>
<protein>
    <submittedName>
        <fullName evidence="5">Pyruvate ferredoxin oxidoreductase</fullName>
    </submittedName>
</protein>
<dbReference type="Gene3D" id="3.40.50.970">
    <property type="match status" value="1"/>
</dbReference>
<sequence>MKKVIEASDAVAEAVKLCRVEVCPMYPITPSTHIPERISEFVANGEMNAQIIDVESEHSAASAFIGVVASGSRAFTATSSQGLALMYEILPIISGMRLPGVMAVANRALSAPINIWNDHSDAVSARDQGWIQLYAESSQESLDSIIQGYKISENKNVFMPLMVCFDGFSLTHVFEPVDIPEQKKVDSFLPKFKPLHWLDVKKPMSFGPIGFPDSFMHFKRQQQEAMENSINVIKKANSAFKKSFGRSYGSGLLDLYRMQDAEYAVVAMGTACGTARVAIDVLRKKGKKVGLARVRSLRPFPEKELQSAIKGIRAVAVIDRHISLGQEGPLFTDVRNAIYCNDIPINSYIAGLGGRDITVKHFEKVFTDLEKGKQKGEWLF</sequence>
<dbReference type="GO" id="GO:0016903">
    <property type="term" value="F:oxidoreductase activity, acting on the aldehyde or oxo group of donors"/>
    <property type="evidence" value="ECO:0007669"/>
    <property type="project" value="UniProtKB-ARBA"/>
</dbReference>